<keyword evidence="16" id="KW-1185">Reference proteome</keyword>
<dbReference type="InterPro" id="IPR001128">
    <property type="entry name" value="Cyt_P450"/>
</dbReference>
<organism evidence="15 16">
    <name type="scientific">Latimeria chalumnae</name>
    <name type="common">Coelacanth</name>
    <dbReference type="NCBI Taxonomy" id="7897"/>
    <lineage>
        <taxon>Eukaryota</taxon>
        <taxon>Metazoa</taxon>
        <taxon>Chordata</taxon>
        <taxon>Craniata</taxon>
        <taxon>Vertebrata</taxon>
        <taxon>Euteleostomi</taxon>
        <taxon>Coelacanthiformes</taxon>
        <taxon>Coelacanthidae</taxon>
        <taxon>Latimeria</taxon>
    </lineage>
</organism>
<evidence type="ECO:0008006" key="17">
    <source>
        <dbReference type="Google" id="ProtNLM"/>
    </source>
</evidence>
<dbReference type="PANTHER" id="PTHR24302">
    <property type="entry name" value="CYTOCHROME P450 FAMILY 3"/>
    <property type="match status" value="1"/>
</dbReference>
<evidence type="ECO:0000256" key="2">
    <source>
        <dbReference type="ARBA" id="ARBA00004586"/>
    </source>
</evidence>
<dbReference type="OrthoDB" id="1470350at2759"/>
<dbReference type="FunCoup" id="M3XK02">
    <property type="interactions" value="412"/>
</dbReference>
<dbReference type="EMBL" id="AFYH01046646">
    <property type="status" value="NOT_ANNOTATED_CDS"/>
    <property type="molecule type" value="Genomic_DNA"/>
</dbReference>
<comment type="similarity">
    <text evidence="3 13">Belongs to the cytochrome P450 family.</text>
</comment>
<proteinExistence type="inferred from homology"/>
<keyword evidence="6" id="KW-0256">Endoplasmic reticulum</keyword>
<dbReference type="PROSITE" id="PS00086">
    <property type="entry name" value="CYTOCHROME_P450"/>
    <property type="match status" value="1"/>
</dbReference>
<dbReference type="KEGG" id="lcm:102365730"/>
<feature type="binding site" description="axial binding residue" evidence="12">
    <location>
        <position position="444"/>
    </location>
    <ligand>
        <name>heme</name>
        <dbReference type="ChEBI" id="CHEBI:30413"/>
    </ligand>
    <ligandPart>
        <name>Fe</name>
        <dbReference type="ChEBI" id="CHEBI:18248"/>
    </ligandPart>
</feature>
<dbReference type="InterPro" id="IPR036396">
    <property type="entry name" value="Cyt_P450_sf"/>
</dbReference>
<evidence type="ECO:0000256" key="3">
    <source>
        <dbReference type="ARBA" id="ARBA00010617"/>
    </source>
</evidence>
<dbReference type="InterPro" id="IPR002401">
    <property type="entry name" value="Cyt_P450_E_grp-I"/>
</dbReference>
<keyword evidence="8 12" id="KW-0408">Iron</keyword>
<comment type="cofactor">
    <cofactor evidence="1 12">
        <name>heme</name>
        <dbReference type="ChEBI" id="CHEBI:30413"/>
    </cofactor>
</comment>
<evidence type="ECO:0000256" key="12">
    <source>
        <dbReference type="PIRSR" id="PIRSR602401-1"/>
    </source>
</evidence>
<evidence type="ECO:0000256" key="4">
    <source>
        <dbReference type="ARBA" id="ARBA00022617"/>
    </source>
</evidence>
<dbReference type="PRINTS" id="PR00385">
    <property type="entry name" value="P450"/>
</dbReference>
<reference evidence="15" key="2">
    <citation type="submission" date="2025-08" db="UniProtKB">
        <authorList>
            <consortium name="Ensembl"/>
        </authorList>
    </citation>
    <scope>IDENTIFICATION</scope>
</reference>
<dbReference type="Ensembl" id="ENSLACT00000025462.1">
    <property type="protein sequence ID" value="ENSLACP00000023058.1"/>
    <property type="gene ID" value="ENSLACG00000022642.1"/>
</dbReference>
<keyword evidence="14" id="KW-1133">Transmembrane helix</keyword>
<dbReference type="SUPFAM" id="SSF48264">
    <property type="entry name" value="Cytochrome P450"/>
    <property type="match status" value="1"/>
</dbReference>
<dbReference type="EMBL" id="AFYH01046648">
    <property type="status" value="NOT_ANNOTATED_CDS"/>
    <property type="molecule type" value="Genomic_DNA"/>
</dbReference>
<dbReference type="GeneTree" id="ENSGT00950000182958"/>
<evidence type="ECO:0000256" key="5">
    <source>
        <dbReference type="ARBA" id="ARBA00022723"/>
    </source>
</evidence>
<keyword evidence="14" id="KW-0812">Transmembrane</keyword>
<dbReference type="GO" id="GO:0008395">
    <property type="term" value="F:steroid hydroxylase activity"/>
    <property type="evidence" value="ECO:0007669"/>
    <property type="project" value="TreeGrafter"/>
</dbReference>
<evidence type="ECO:0000256" key="13">
    <source>
        <dbReference type="RuleBase" id="RU000461"/>
    </source>
</evidence>
<comment type="subcellular location">
    <subcellularLocation>
        <location evidence="2">Endoplasmic reticulum membrane</location>
    </subcellularLocation>
</comment>
<dbReference type="FunFam" id="1.10.630.10:FF:000003">
    <property type="entry name" value="cytochrome P450 3A12-like isoform X2"/>
    <property type="match status" value="1"/>
</dbReference>
<dbReference type="PANTHER" id="PTHR24302:SF15">
    <property type="entry name" value="FATTY-ACID PEROXYGENASE"/>
    <property type="match status" value="1"/>
</dbReference>
<keyword evidence="4 12" id="KW-0349">Heme</keyword>
<evidence type="ECO:0000313" key="15">
    <source>
        <dbReference type="Ensembl" id="ENSLACP00000023058.1"/>
    </source>
</evidence>
<reference evidence="15" key="3">
    <citation type="submission" date="2025-09" db="UniProtKB">
        <authorList>
            <consortium name="Ensembl"/>
        </authorList>
    </citation>
    <scope>IDENTIFICATION</scope>
</reference>
<evidence type="ECO:0000256" key="14">
    <source>
        <dbReference type="SAM" id="Phobius"/>
    </source>
</evidence>
<evidence type="ECO:0000256" key="1">
    <source>
        <dbReference type="ARBA" id="ARBA00001971"/>
    </source>
</evidence>
<dbReference type="GO" id="GO:0005789">
    <property type="term" value="C:endoplasmic reticulum membrane"/>
    <property type="evidence" value="ECO:0007669"/>
    <property type="project" value="UniProtKB-SubCell"/>
</dbReference>
<keyword evidence="9 13" id="KW-0503">Monooxygenase</keyword>
<dbReference type="STRING" id="7897.ENSLACP00000023058"/>
<accession>M3XK02</accession>
<dbReference type="EMBL" id="AFYH01046647">
    <property type="status" value="NOT_ANNOTATED_CDS"/>
    <property type="molecule type" value="Genomic_DNA"/>
</dbReference>
<dbReference type="GO" id="GO:0005506">
    <property type="term" value="F:iron ion binding"/>
    <property type="evidence" value="ECO:0007669"/>
    <property type="project" value="InterPro"/>
</dbReference>
<evidence type="ECO:0000256" key="10">
    <source>
        <dbReference type="ARBA" id="ARBA00023136"/>
    </source>
</evidence>
<dbReference type="AlphaFoldDB" id="M3XK02"/>
<dbReference type="Pfam" id="PF00067">
    <property type="entry name" value="p450"/>
    <property type="match status" value="1"/>
</dbReference>
<protein>
    <recommendedName>
        <fullName evidence="17">Cytochrome P450</fullName>
    </recommendedName>
</protein>
<keyword evidence="10 14" id="KW-0472">Membrane</keyword>
<sequence length="503" mass="57182">MLSVESCALIVVVLTLLILYGIKPYGFFKKLGIPGPRPLPYIGTLLHYRKGWLNFDMECFKKYGKIWGIYDGRVPIFCITDTGMIKTILIKECYSLFTNRRKIGPSGPLKDALGNTDDEHWKKMRSVLSPVFTSGKLKEMFPIIKQYAGILLKSIQKKVKMDQSVDTKEIFGAYSMDVVTSTSFSIDVDSLSNPKDPFITNIRKLLDFNLLSPILILSVVFPAVVTFLEKISVNNLSADSLNFFYDSFRKIKNEREKGMHMDRIDFLQLMIDSQISKDSSEPNGNDHSYKALTDSEVLAQSVVFVFAGYETTSSSLSFLAYNLATHLDVQKQLQEEIDEVFPNKAPMTYDGLMHMEYLDMVINESLRLFPPAGRLDRVCKKSVEINGITIPQGAVVQIPIFVLHHDPALWPDPEEFRPERFNKKNKESQDPYSYLPFGAGPRNCIGMRFALLSMKVALVSILQSFIVYEETQVPLELESKFLLSTKKPIVIKLKPRNPTEIEE</sequence>
<dbReference type="EMBL" id="AFYH01046645">
    <property type="status" value="NOT_ANNOTATED_CDS"/>
    <property type="molecule type" value="Genomic_DNA"/>
</dbReference>
<feature type="transmembrane region" description="Helical" evidence="14">
    <location>
        <begin position="6"/>
        <end position="22"/>
    </location>
</feature>
<dbReference type="EMBL" id="AFYH01046649">
    <property type="status" value="NOT_ANNOTATED_CDS"/>
    <property type="molecule type" value="Genomic_DNA"/>
</dbReference>
<dbReference type="GO" id="GO:0020037">
    <property type="term" value="F:heme binding"/>
    <property type="evidence" value="ECO:0007669"/>
    <property type="project" value="InterPro"/>
</dbReference>
<evidence type="ECO:0000256" key="9">
    <source>
        <dbReference type="ARBA" id="ARBA00023033"/>
    </source>
</evidence>
<comment type="function">
    <text evidence="11">Cytochromes P450 are a group of heme-thiolate monooxygenases. They oxidize a variety of structurally unrelated compounds, including steroids, fatty acids, and xenobiotics.</text>
</comment>
<dbReference type="GO" id="GO:0016705">
    <property type="term" value="F:oxidoreductase activity, acting on paired donors, with incorporation or reduction of molecular oxygen"/>
    <property type="evidence" value="ECO:0007669"/>
    <property type="project" value="InterPro"/>
</dbReference>
<evidence type="ECO:0000256" key="6">
    <source>
        <dbReference type="ARBA" id="ARBA00022824"/>
    </source>
</evidence>
<evidence type="ECO:0000256" key="7">
    <source>
        <dbReference type="ARBA" id="ARBA00023002"/>
    </source>
</evidence>
<dbReference type="EMBL" id="AFYH01046650">
    <property type="status" value="NOT_ANNOTATED_CDS"/>
    <property type="molecule type" value="Genomic_DNA"/>
</dbReference>
<dbReference type="InterPro" id="IPR050705">
    <property type="entry name" value="Cytochrome_P450_3A"/>
</dbReference>
<dbReference type="InParanoid" id="M3XK02"/>
<name>M3XK02_LATCH</name>
<dbReference type="HOGENOM" id="CLU_001570_5_2_1"/>
<keyword evidence="7 13" id="KW-0560">Oxidoreductase</keyword>
<evidence type="ECO:0000256" key="11">
    <source>
        <dbReference type="ARBA" id="ARBA00043906"/>
    </source>
</evidence>
<keyword evidence="5 12" id="KW-0479">Metal-binding</keyword>
<dbReference type="eggNOG" id="KOG0158">
    <property type="taxonomic scope" value="Eukaryota"/>
</dbReference>
<gene>
    <name evidence="15" type="primary">LOC102365730</name>
</gene>
<evidence type="ECO:0000256" key="8">
    <source>
        <dbReference type="ARBA" id="ARBA00023004"/>
    </source>
</evidence>
<dbReference type="Proteomes" id="UP000008672">
    <property type="component" value="Unassembled WGS sequence"/>
</dbReference>
<evidence type="ECO:0000313" key="16">
    <source>
        <dbReference type="Proteomes" id="UP000008672"/>
    </source>
</evidence>
<dbReference type="OMA" id="VRMYNFT"/>
<dbReference type="InterPro" id="IPR017972">
    <property type="entry name" value="Cyt_P450_CS"/>
</dbReference>
<dbReference type="PRINTS" id="PR00463">
    <property type="entry name" value="EP450I"/>
</dbReference>
<dbReference type="Gene3D" id="1.10.630.10">
    <property type="entry name" value="Cytochrome P450"/>
    <property type="match status" value="1"/>
</dbReference>
<reference evidence="16" key="1">
    <citation type="submission" date="2011-08" db="EMBL/GenBank/DDBJ databases">
        <title>The draft genome of Latimeria chalumnae.</title>
        <authorList>
            <person name="Di Palma F."/>
            <person name="Alfoldi J."/>
            <person name="Johnson J."/>
            <person name="Berlin A."/>
            <person name="Gnerre S."/>
            <person name="Jaffe D."/>
            <person name="MacCallum I."/>
            <person name="Young S."/>
            <person name="Walker B.J."/>
            <person name="Lander E."/>
            <person name="Lindblad-Toh K."/>
        </authorList>
    </citation>
    <scope>NUCLEOTIDE SEQUENCE [LARGE SCALE GENOMIC DNA]</scope>
    <source>
        <strain evidence="16">Wild caught</strain>
    </source>
</reference>